<sequence>LLRLGVLIAVLGCLLAIVTLVPEKNFTDQITKFWLGTCIFIVAFFGLFGDSIFEHLQEYKKTKNELGYVPRSIKYEKYRREHYIDPKTGAAEVNYCLKVKNIGKDKLKHVAKPVEFEIPRPRKRGRKPLLNVESILIDNNELEDPYECYEKLCEKRREDGKYVEEGCFQIPLDQIGGLKKGETCNVLVKVSSKKAFTSIRNEDFVGATIYHQMEVLELIVSVKGNWAIKQIKKTDTPDSIQVYDNVLRTLRFDE</sequence>
<dbReference type="EMBL" id="BARU01035819">
    <property type="protein sequence ID" value="GAH84806.1"/>
    <property type="molecule type" value="Genomic_DNA"/>
</dbReference>
<keyword evidence="1" id="KW-0812">Transmembrane</keyword>
<organism evidence="2">
    <name type="scientific">marine sediment metagenome</name>
    <dbReference type="NCBI Taxonomy" id="412755"/>
    <lineage>
        <taxon>unclassified sequences</taxon>
        <taxon>metagenomes</taxon>
        <taxon>ecological metagenomes</taxon>
    </lineage>
</organism>
<feature type="non-terminal residue" evidence="2">
    <location>
        <position position="254"/>
    </location>
</feature>
<protein>
    <submittedName>
        <fullName evidence="2">Uncharacterized protein</fullName>
    </submittedName>
</protein>
<feature type="transmembrane region" description="Helical" evidence="1">
    <location>
        <begin position="30"/>
        <end position="53"/>
    </location>
</feature>
<feature type="non-terminal residue" evidence="2">
    <location>
        <position position="1"/>
    </location>
</feature>
<gene>
    <name evidence="2" type="ORF">S03H2_56014</name>
</gene>
<evidence type="ECO:0000313" key="2">
    <source>
        <dbReference type="EMBL" id="GAH84806.1"/>
    </source>
</evidence>
<comment type="caution">
    <text evidence="2">The sequence shown here is derived from an EMBL/GenBank/DDBJ whole genome shotgun (WGS) entry which is preliminary data.</text>
</comment>
<name>X1IQR9_9ZZZZ</name>
<evidence type="ECO:0000256" key="1">
    <source>
        <dbReference type="SAM" id="Phobius"/>
    </source>
</evidence>
<keyword evidence="1" id="KW-0472">Membrane</keyword>
<dbReference type="AlphaFoldDB" id="X1IQR9"/>
<proteinExistence type="predicted"/>
<keyword evidence="1" id="KW-1133">Transmembrane helix</keyword>
<accession>X1IQR9</accession>
<reference evidence="2" key="1">
    <citation type="journal article" date="2014" name="Front. Microbiol.">
        <title>High frequency of phylogenetically diverse reductive dehalogenase-homologous genes in deep subseafloor sedimentary metagenomes.</title>
        <authorList>
            <person name="Kawai M."/>
            <person name="Futagami T."/>
            <person name="Toyoda A."/>
            <person name="Takaki Y."/>
            <person name="Nishi S."/>
            <person name="Hori S."/>
            <person name="Arai W."/>
            <person name="Tsubouchi T."/>
            <person name="Morono Y."/>
            <person name="Uchiyama I."/>
            <person name="Ito T."/>
            <person name="Fujiyama A."/>
            <person name="Inagaki F."/>
            <person name="Takami H."/>
        </authorList>
    </citation>
    <scope>NUCLEOTIDE SEQUENCE</scope>
    <source>
        <strain evidence="2">Expedition CK06-06</strain>
    </source>
</reference>